<dbReference type="PANTHER" id="PTHR43656:SF2">
    <property type="entry name" value="BINDING OXIDOREDUCTASE, PUTATIVE (AFU_ORTHOLOGUE AFUA_2G08260)-RELATED"/>
    <property type="match status" value="1"/>
</dbReference>
<dbReference type="Gene3D" id="3.20.20.70">
    <property type="entry name" value="Aldolase class I"/>
    <property type="match status" value="1"/>
</dbReference>
<sequence length="382" mass="41375">MSYIDTLLRQATLGKLNLKNRIVRSATMLSGAEEKTGKPTDKLIGRYKELAVGGVGLIITGHLYVSPQGQASPRQVSIISDENVPELAKLVEAVHEFGCPIIFQISHAGAVAMKKEGELALGPSDLKDPNKGIHCRAMTVSEIHSTIDDFAKAAKRAKAANADGIQVHLAHGFLLNQFLSPILNKRKDAYGGDDIIKRARIVFELLEELRYRVGELPIWVKISVTEGIEGGYDSLDGIRLAEELAKMKADAIEVSGGTFYGDDALKPSRTGIIAGQNEGYFAEEARAIKEKIKTHANVILVGGLRSLQTMGNFYEKGVADGFGLSRPLIAEPDLVNRWASGDRESSECISCNACSRLIKTGLVYCPVMRDAAEGTWAPPPEC</sequence>
<gene>
    <name evidence="4" type="ORF">SAMN05444368_1058</name>
</gene>
<dbReference type="InterPro" id="IPR001155">
    <property type="entry name" value="OxRdtase_FMN_N"/>
</dbReference>
<accession>A0ABY1JD85</accession>
<protein>
    <submittedName>
        <fullName evidence="4">2,4-dienoyl-CoA reductase</fullName>
    </submittedName>
</protein>
<name>A0ABY1JD85_9BACT</name>
<reference evidence="4 5" key="1">
    <citation type="submission" date="2016-11" db="EMBL/GenBank/DDBJ databases">
        <authorList>
            <person name="Varghese N."/>
            <person name="Submissions S."/>
        </authorList>
    </citation>
    <scope>NUCLEOTIDE SEQUENCE [LARGE SCALE GENOMIC DNA]</scope>
    <source>
        <strain evidence="4 5">DSM 20664</strain>
    </source>
</reference>
<keyword evidence="2" id="KW-0560">Oxidoreductase</keyword>
<dbReference type="Pfam" id="PF00724">
    <property type="entry name" value="Oxidored_FMN"/>
    <property type="match status" value="1"/>
</dbReference>
<evidence type="ECO:0000313" key="5">
    <source>
        <dbReference type="Proteomes" id="UP000185093"/>
    </source>
</evidence>
<evidence type="ECO:0000256" key="1">
    <source>
        <dbReference type="ARBA" id="ARBA00022630"/>
    </source>
</evidence>
<evidence type="ECO:0000259" key="3">
    <source>
        <dbReference type="Pfam" id="PF00724"/>
    </source>
</evidence>
<dbReference type="EMBL" id="FSQZ01000001">
    <property type="protein sequence ID" value="SIN67442.1"/>
    <property type="molecule type" value="Genomic_DNA"/>
</dbReference>
<evidence type="ECO:0000313" key="4">
    <source>
        <dbReference type="EMBL" id="SIN67442.1"/>
    </source>
</evidence>
<dbReference type="InterPro" id="IPR051799">
    <property type="entry name" value="NADH_flavin_oxidoreductase"/>
</dbReference>
<dbReference type="PANTHER" id="PTHR43656">
    <property type="entry name" value="BINDING OXIDOREDUCTASE, PUTATIVE (AFU_ORTHOLOGUE AFUA_2G08260)-RELATED"/>
    <property type="match status" value="1"/>
</dbReference>
<dbReference type="SUPFAM" id="SSF51395">
    <property type="entry name" value="FMN-linked oxidoreductases"/>
    <property type="match status" value="1"/>
</dbReference>
<dbReference type="CDD" id="cd02803">
    <property type="entry name" value="OYE_like_FMN_family"/>
    <property type="match status" value="1"/>
</dbReference>
<organism evidence="4 5">
    <name type="scientific">Acetomicrobium flavidum</name>
    <dbReference type="NCBI Taxonomy" id="49896"/>
    <lineage>
        <taxon>Bacteria</taxon>
        <taxon>Thermotogati</taxon>
        <taxon>Synergistota</taxon>
        <taxon>Synergistia</taxon>
        <taxon>Synergistales</taxon>
        <taxon>Acetomicrobiaceae</taxon>
        <taxon>Acetomicrobium</taxon>
    </lineage>
</organism>
<proteinExistence type="predicted"/>
<comment type="caution">
    <text evidence="4">The sequence shown here is derived from an EMBL/GenBank/DDBJ whole genome shotgun (WGS) entry which is preliminary data.</text>
</comment>
<dbReference type="InterPro" id="IPR013785">
    <property type="entry name" value="Aldolase_TIM"/>
</dbReference>
<dbReference type="Proteomes" id="UP000185093">
    <property type="component" value="Unassembled WGS sequence"/>
</dbReference>
<keyword evidence="5" id="KW-1185">Reference proteome</keyword>
<keyword evidence="1" id="KW-0285">Flavoprotein</keyword>
<evidence type="ECO:0000256" key="2">
    <source>
        <dbReference type="ARBA" id="ARBA00023002"/>
    </source>
</evidence>
<feature type="domain" description="NADH:flavin oxidoreductase/NADH oxidase N-terminal" evidence="3">
    <location>
        <begin position="12"/>
        <end position="341"/>
    </location>
</feature>